<reference evidence="2" key="1">
    <citation type="submission" date="2008-07" db="EMBL/GenBank/DDBJ databases">
        <title>Annotation of Ajellomyces capsulatus strain H88.</title>
        <authorList>
            <person name="Champion M."/>
            <person name="Cuomo C."/>
            <person name="Ma L.-J."/>
            <person name="Henn M.R."/>
            <person name="Sil A."/>
            <person name="Goldman B."/>
            <person name="Young S.K."/>
            <person name="Kodira C.D."/>
            <person name="Zeng Q."/>
            <person name="Koehrsen M."/>
            <person name="Alvarado L."/>
            <person name="Berlin A."/>
            <person name="Borenstein D."/>
            <person name="Chen Z."/>
            <person name="Engels R."/>
            <person name="Freedman E."/>
            <person name="Gellesch M."/>
            <person name="Goldberg J."/>
            <person name="Griggs A."/>
            <person name="Gujja S."/>
            <person name="Heiman D."/>
            <person name="Hepburn T."/>
            <person name="Howarth C."/>
            <person name="Jen D."/>
            <person name="Larson L."/>
            <person name="Lewis B."/>
            <person name="Mehta T."/>
            <person name="Park D."/>
            <person name="Pearson M."/>
            <person name="Roberts A."/>
            <person name="Saif S."/>
            <person name="Shea T."/>
            <person name="Shenoy N."/>
            <person name="Sisk P."/>
            <person name="Stolte C."/>
            <person name="Sykes S."/>
            <person name="Walk T."/>
            <person name="White J."/>
            <person name="Yandava C."/>
            <person name="Klein B."/>
            <person name="McEwen J.G."/>
            <person name="Puccia R."/>
            <person name="Goldman G.H."/>
            <person name="Felipe M.S."/>
            <person name="Nino-Vega G."/>
            <person name="San-Blas G."/>
            <person name="Taylor J."/>
            <person name="Mendoza L."/>
            <person name="Galagan J."/>
            <person name="Nusbaum C."/>
            <person name="Birren B."/>
        </authorList>
    </citation>
    <scope>NUCLEOTIDE SEQUENCE [LARGE SCALE GENOMIC DNA]</scope>
    <source>
        <strain evidence="2">H88</strain>
    </source>
</reference>
<evidence type="ECO:0000313" key="2">
    <source>
        <dbReference type="Proteomes" id="UP000008142"/>
    </source>
</evidence>
<dbReference type="Proteomes" id="UP000008142">
    <property type="component" value="Unassembled WGS sequence"/>
</dbReference>
<evidence type="ECO:0000313" key="1">
    <source>
        <dbReference type="EMBL" id="EGC45523.1"/>
    </source>
</evidence>
<name>F0UI67_AJEC8</name>
<dbReference type="HOGENOM" id="CLU_1175138_0_0_1"/>
<dbReference type="EMBL" id="DS990639">
    <property type="protein sequence ID" value="EGC45523.1"/>
    <property type="molecule type" value="Genomic_DNA"/>
</dbReference>
<protein>
    <submittedName>
        <fullName evidence="1">Predicted protein</fullName>
    </submittedName>
</protein>
<dbReference type="AlphaFoldDB" id="F0UI67"/>
<sequence length="236" mass="27397">MGKELVGGINKRHYRSLFITQEGKWGFGIWNLELVRGKELSRYWFVRYNSVGNVGIEWMEKGMGLGEGYWIGRIMFNYMGTYISAGENGLDDWRHSSSTSSGLSLKILHRHLITGAWYVKWLGDWVQALCRQSSQIHTRILLNGKTPHLNYIFHTSSLTQILLPRMIWRPYEQAPREFEKSPTQRCSGMGLVDQFHFRGAAELKREDQVALEKPKSDAEWWLKESGMEQWRPGGRG</sequence>
<organism evidence="2">
    <name type="scientific">Ajellomyces capsulatus (strain H88)</name>
    <name type="common">Darling's disease fungus</name>
    <name type="synonym">Histoplasma capsulatum</name>
    <dbReference type="NCBI Taxonomy" id="544711"/>
    <lineage>
        <taxon>Eukaryota</taxon>
        <taxon>Fungi</taxon>
        <taxon>Dikarya</taxon>
        <taxon>Ascomycota</taxon>
        <taxon>Pezizomycotina</taxon>
        <taxon>Eurotiomycetes</taxon>
        <taxon>Eurotiomycetidae</taxon>
        <taxon>Onygenales</taxon>
        <taxon>Ajellomycetaceae</taxon>
        <taxon>Histoplasma</taxon>
    </lineage>
</organism>
<proteinExistence type="predicted"/>
<accession>F0UI67</accession>
<gene>
    <name evidence="1" type="ORF">HCEG_04738</name>
</gene>